<keyword evidence="5" id="KW-0256">Endoplasmic reticulum</keyword>
<feature type="region of interest" description="Disordered" evidence="7">
    <location>
        <begin position="141"/>
        <end position="162"/>
    </location>
</feature>
<evidence type="ECO:0000256" key="7">
    <source>
        <dbReference type="SAM" id="MobiDB-lite"/>
    </source>
</evidence>
<sequence>MVPVQASESVNVRQTDEPSGVMPEQQEANSTIQEEEGITTAADWDPLRSPTKESFFEKESRTQDMVPVLEDGIVVHSPGQDVVVGGEKFNDALRVQSPTSATSHRAPHLHLDLKSSLPSSQPWDTDAPLDSLGQAKMEYHESGSAIQPKFPPHSRPLKPKSSYYFGPPAEDSAFGTAPVGQIGVHHPREMVRIERDYSGGELPQFAAIYPLEFEGRISPTQFLESINSINEILISAYSLRHAFVDNALAIFSLQLSKLLLKTHNEKEMERLHEKIKDLNETLFNPVGLNILWPRKVAFLF</sequence>
<evidence type="ECO:0000256" key="3">
    <source>
        <dbReference type="ARBA" id="ARBA00011396"/>
    </source>
</evidence>
<keyword evidence="6" id="KW-0472">Membrane</keyword>
<dbReference type="GO" id="GO:0006612">
    <property type="term" value="P:protein targeting to membrane"/>
    <property type="evidence" value="ECO:0007669"/>
    <property type="project" value="TreeGrafter"/>
</dbReference>
<dbReference type="Pfam" id="PF10256">
    <property type="entry name" value="Erf4"/>
    <property type="match status" value="1"/>
</dbReference>
<keyword evidence="10" id="KW-1185">Reference proteome</keyword>
<feature type="region of interest" description="Disordered" evidence="7">
    <location>
        <begin position="1"/>
        <end position="63"/>
    </location>
</feature>
<name>A0A9P5XMB3_9AGAR</name>
<dbReference type="PANTHER" id="PTHR13254">
    <property type="entry name" value="GOLGI AUTOANTIGEN, GOLGIN SUBFAMILY A, 7"/>
    <property type="match status" value="1"/>
</dbReference>
<comment type="caution">
    <text evidence="9">The sequence shown here is derived from an EMBL/GenBank/DDBJ whole genome shotgun (WGS) entry which is preliminary data.</text>
</comment>
<evidence type="ECO:0000256" key="1">
    <source>
        <dbReference type="ARBA" id="ARBA00004406"/>
    </source>
</evidence>
<organism evidence="9 10">
    <name type="scientific">Macrolepiota fuliginosa MF-IS2</name>
    <dbReference type="NCBI Taxonomy" id="1400762"/>
    <lineage>
        <taxon>Eukaryota</taxon>
        <taxon>Fungi</taxon>
        <taxon>Dikarya</taxon>
        <taxon>Basidiomycota</taxon>
        <taxon>Agaricomycotina</taxon>
        <taxon>Agaricomycetes</taxon>
        <taxon>Agaricomycetidae</taxon>
        <taxon>Agaricales</taxon>
        <taxon>Agaricineae</taxon>
        <taxon>Agaricaceae</taxon>
        <taxon>Macrolepiota</taxon>
    </lineage>
</organism>
<evidence type="ECO:0000256" key="5">
    <source>
        <dbReference type="ARBA" id="ARBA00022824"/>
    </source>
</evidence>
<dbReference type="InterPro" id="IPR019383">
    <property type="entry name" value="Golgin_A_7/ERF4"/>
</dbReference>
<evidence type="ECO:0000256" key="4">
    <source>
        <dbReference type="ARBA" id="ARBA00018463"/>
    </source>
</evidence>
<gene>
    <name evidence="9" type="ORF">P691DRAFT_319102</name>
</gene>
<evidence type="ECO:0000313" key="10">
    <source>
        <dbReference type="Proteomes" id="UP000807342"/>
    </source>
</evidence>
<accession>A0A9P5XMB3</accession>
<feature type="compositionally biased region" description="Polar residues" evidence="7">
    <location>
        <begin position="1"/>
        <end position="13"/>
    </location>
</feature>
<evidence type="ECO:0000259" key="8">
    <source>
        <dbReference type="Pfam" id="PF10256"/>
    </source>
</evidence>
<evidence type="ECO:0000256" key="6">
    <source>
        <dbReference type="ARBA" id="ARBA00023136"/>
    </source>
</evidence>
<dbReference type="GO" id="GO:0005789">
    <property type="term" value="C:endoplasmic reticulum membrane"/>
    <property type="evidence" value="ECO:0007669"/>
    <property type="project" value="UniProtKB-SubCell"/>
</dbReference>
<dbReference type="Proteomes" id="UP000807342">
    <property type="component" value="Unassembled WGS sequence"/>
</dbReference>
<proteinExistence type="inferred from homology"/>
<evidence type="ECO:0000313" key="9">
    <source>
        <dbReference type="EMBL" id="KAF9451756.1"/>
    </source>
</evidence>
<feature type="domain" description="Golgin subfamily A member 7/ERF4" evidence="8">
    <location>
        <begin position="190"/>
        <end position="300"/>
    </location>
</feature>
<dbReference type="PANTHER" id="PTHR13254:SF0">
    <property type="entry name" value="GOLGIN SUBFAMILY A MEMBER 7_ERF4 DOMAIN-CONTAINING PROTEIN"/>
    <property type="match status" value="1"/>
</dbReference>
<dbReference type="GO" id="GO:0031211">
    <property type="term" value="C:endoplasmic reticulum palmitoyltransferase complex"/>
    <property type="evidence" value="ECO:0007669"/>
    <property type="project" value="TreeGrafter"/>
</dbReference>
<dbReference type="OrthoDB" id="2190159at2759"/>
<evidence type="ECO:0000256" key="2">
    <source>
        <dbReference type="ARBA" id="ARBA00007732"/>
    </source>
</evidence>
<dbReference type="InterPro" id="IPR051371">
    <property type="entry name" value="Ras_palmitoyltransferase"/>
</dbReference>
<protein>
    <recommendedName>
        <fullName evidence="4">Ras modification protein ERF4</fullName>
    </recommendedName>
</protein>
<comment type="subcellular location">
    <subcellularLocation>
        <location evidence="1">Endoplasmic reticulum membrane</location>
        <topology evidence="1">Peripheral membrane protein</topology>
    </subcellularLocation>
</comment>
<dbReference type="AlphaFoldDB" id="A0A9P5XMB3"/>
<feature type="compositionally biased region" description="Basic and acidic residues" evidence="7">
    <location>
        <begin position="50"/>
        <end position="62"/>
    </location>
</feature>
<comment type="subunit">
    <text evidence="3">Interacts with ERF2.</text>
</comment>
<dbReference type="EMBL" id="MU151080">
    <property type="protein sequence ID" value="KAF9451756.1"/>
    <property type="molecule type" value="Genomic_DNA"/>
</dbReference>
<reference evidence="9" key="1">
    <citation type="submission" date="2020-11" db="EMBL/GenBank/DDBJ databases">
        <authorList>
            <consortium name="DOE Joint Genome Institute"/>
            <person name="Ahrendt S."/>
            <person name="Riley R."/>
            <person name="Andreopoulos W."/>
            <person name="Labutti K."/>
            <person name="Pangilinan J."/>
            <person name="Ruiz-Duenas F.J."/>
            <person name="Barrasa J.M."/>
            <person name="Sanchez-Garcia M."/>
            <person name="Camarero S."/>
            <person name="Miyauchi S."/>
            <person name="Serrano A."/>
            <person name="Linde D."/>
            <person name="Babiker R."/>
            <person name="Drula E."/>
            <person name="Ayuso-Fernandez I."/>
            <person name="Pacheco R."/>
            <person name="Padilla G."/>
            <person name="Ferreira P."/>
            <person name="Barriuso J."/>
            <person name="Kellner H."/>
            <person name="Castanera R."/>
            <person name="Alfaro M."/>
            <person name="Ramirez L."/>
            <person name="Pisabarro A.G."/>
            <person name="Kuo A."/>
            <person name="Tritt A."/>
            <person name="Lipzen A."/>
            <person name="He G."/>
            <person name="Yan M."/>
            <person name="Ng V."/>
            <person name="Cullen D."/>
            <person name="Martin F."/>
            <person name="Rosso M.-N."/>
            <person name="Henrissat B."/>
            <person name="Hibbett D."/>
            <person name="Martinez A.T."/>
            <person name="Grigoriev I.V."/>
        </authorList>
    </citation>
    <scope>NUCLEOTIDE SEQUENCE</scope>
    <source>
        <strain evidence="9">MF-IS2</strain>
    </source>
</reference>
<comment type="similarity">
    <text evidence="2">Belongs to the ERF4 family.</text>
</comment>